<protein>
    <submittedName>
        <fullName evidence="1">Uncharacterized protein</fullName>
    </submittedName>
</protein>
<reference evidence="1" key="1">
    <citation type="journal article" date="2022" name="bioRxiv">
        <title>Sequencing and chromosome-scale assembly of the giantPleurodeles waltlgenome.</title>
        <authorList>
            <person name="Brown T."/>
            <person name="Elewa A."/>
            <person name="Iarovenko S."/>
            <person name="Subramanian E."/>
            <person name="Araus A.J."/>
            <person name="Petzold A."/>
            <person name="Susuki M."/>
            <person name="Suzuki K.-i.T."/>
            <person name="Hayashi T."/>
            <person name="Toyoda A."/>
            <person name="Oliveira C."/>
            <person name="Osipova E."/>
            <person name="Leigh N.D."/>
            <person name="Simon A."/>
            <person name="Yun M.H."/>
        </authorList>
    </citation>
    <scope>NUCLEOTIDE SEQUENCE</scope>
    <source>
        <strain evidence="1">20211129_DDA</strain>
        <tissue evidence="1">Liver</tissue>
    </source>
</reference>
<dbReference type="Proteomes" id="UP001066276">
    <property type="component" value="Chromosome 1_1"/>
</dbReference>
<evidence type="ECO:0000313" key="1">
    <source>
        <dbReference type="EMBL" id="KAJ1218430.1"/>
    </source>
</evidence>
<keyword evidence="2" id="KW-1185">Reference proteome</keyword>
<organism evidence="1 2">
    <name type="scientific">Pleurodeles waltl</name>
    <name type="common">Iberian ribbed newt</name>
    <dbReference type="NCBI Taxonomy" id="8319"/>
    <lineage>
        <taxon>Eukaryota</taxon>
        <taxon>Metazoa</taxon>
        <taxon>Chordata</taxon>
        <taxon>Craniata</taxon>
        <taxon>Vertebrata</taxon>
        <taxon>Euteleostomi</taxon>
        <taxon>Amphibia</taxon>
        <taxon>Batrachia</taxon>
        <taxon>Caudata</taxon>
        <taxon>Salamandroidea</taxon>
        <taxon>Salamandridae</taxon>
        <taxon>Pleurodelinae</taxon>
        <taxon>Pleurodeles</taxon>
    </lineage>
</organism>
<proteinExistence type="predicted"/>
<evidence type="ECO:0000313" key="2">
    <source>
        <dbReference type="Proteomes" id="UP001066276"/>
    </source>
</evidence>
<feature type="non-terminal residue" evidence="1">
    <location>
        <position position="1"/>
    </location>
</feature>
<feature type="non-terminal residue" evidence="1">
    <location>
        <position position="60"/>
    </location>
</feature>
<sequence length="60" mass="6187">GRESPLPCDRSSTCALPSISKRRGEGAAYHSTAAGIIASSVAPTTMSVAGLKKQFHKATQ</sequence>
<name>A0AAV7X2D7_PLEWA</name>
<comment type="caution">
    <text evidence="1">The sequence shown here is derived from an EMBL/GenBank/DDBJ whole genome shotgun (WGS) entry which is preliminary data.</text>
</comment>
<gene>
    <name evidence="1" type="ORF">NDU88_006010</name>
</gene>
<dbReference type="EMBL" id="JANPWB010000001">
    <property type="protein sequence ID" value="KAJ1218430.1"/>
    <property type="molecule type" value="Genomic_DNA"/>
</dbReference>
<accession>A0AAV7X2D7</accession>
<dbReference type="AlphaFoldDB" id="A0AAV7X2D7"/>